<feature type="compositionally biased region" description="Low complexity" evidence="1">
    <location>
        <begin position="1028"/>
        <end position="1038"/>
    </location>
</feature>
<feature type="compositionally biased region" description="Basic and acidic residues" evidence="1">
    <location>
        <begin position="1266"/>
        <end position="1276"/>
    </location>
</feature>
<reference evidence="2" key="1">
    <citation type="submission" date="2011-02" db="EMBL/GenBank/DDBJ databases">
        <authorList>
            <person name="Aslett M."/>
        </authorList>
    </citation>
    <scope>NUCLEOTIDE SEQUENCE</scope>
    <source>
        <strain evidence="2">Liverpool</strain>
    </source>
</reference>
<feature type="compositionally biased region" description="Polar residues" evidence="1">
    <location>
        <begin position="1494"/>
        <end position="1506"/>
    </location>
</feature>
<feature type="region of interest" description="Disordered" evidence="1">
    <location>
        <begin position="639"/>
        <end position="768"/>
    </location>
</feature>
<feature type="compositionally biased region" description="Basic and acidic residues" evidence="1">
    <location>
        <begin position="1359"/>
        <end position="1370"/>
    </location>
</feature>
<reference evidence="2" key="2">
    <citation type="submission" date="2011-03" db="EMBL/GenBank/DDBJ databases">
        <title>Comparative genomics and transcriptomics of Neospora caninum and Toxoplasma gondii.</title>
        <authorList>
            <person name="Reid A.J."/>
            <person name="Sohal A."/>
            <person name="Harris D."/>
            <person name="Quail M."/>
            <person name="Sanders M."/>
            <person name="Berriman M."/>
            <person name="Wastling J.M."/>
            <person name="Pain A."/>
        </authorList>
    </citation>
    <scope>NUCLEOTIDE SEQUENCE</scope>
    <source>
        <strain evidence="2">Liverpool</strain>
    </source>
</reference>
<dbReference type="OMA" id="QENEIAW"/>
<feature type="compositionally biased region" description="Low complexity" evidence="1">
    <location>
        <begin position="410"/>
        <end position="463"/>
    </location>
</feature>
<feature type="region of interest" description="Disordered" evidence="1">
    <location>
        <begin position="218"/>
        <end position="237"/>
    </location>
</feature>
<feature type="compositionally biased region" description="Low complexity" evidence="1">
    <location>
        <begin position="700"/>
        <end position="716"/>
    </location>
</feature>
<dbReference type="InParanoid" id="F0VQY8"/>
<feature type="region of interest" description="Disordered" evidence="1">
    <location>
        <begin position="867"/>
        <end position="888"/>
    </location>
</feature>
<dbReference type="OrthoDB" id="331572at2759"/>
<evidence type="ECO:0000256" key="1">
    <source>
        <dbReference type="SAM" id="MobiDB-lite"/>
    </source>
</evidence>
<sequence>MASPTAGSPGVHSPPRHGVSDRLLATSSPQGRAARPSVSELRTGKLVDESKTARPSKGSPLVWRAKPLAPSPSVEALGFDEPSLPSNMAMVQQNFDADQVSFDSADCRNAVPSSEYDAAQGEDESEGGTEFEEQQTRAQTNATSDLDYCYSVNRLKSTGSDQVLSPGLSGELHSAGDARTCGSLSVATEPAANESPEAAAYAGATLLTAPLCPVADEANFPQSNGSESSLHSHTSRLSEEVLAQLNQKQKSISSSSSRAQLLLGQRAEGPISQLEHDGASVLHYLTELGQTFGGPSLEELMKFQAELSPRQDDDEISFELSQDSESERAVSPVNEANVCIGPSDDRGPINLPTEFASASGFWDRNATEMHPVTSNSPTPVPAVPHSQPSDGAHPSPAVTPSRPSPAAVTPSRPSPAAVTPSRPSSAAVAASRPSPAAVAASRPSPAAVAASRPSPAAAAVAPRLLKKPAPKAKQPAPAKETGPSRPRGRCPPAAKPVPSHAVASALGVSRNARTVSTAPAHQAKSAGPQALSSASAVQERKSPRLPAHGGAPGGNAKPAVPSRHSCSPAIFNRVSAAQLIKQISGAAAGGTASPRRGPSWTELPPAARAQIIAILQQQRIILTSRAQIRKAVEAIRRACGGKSPQRSSSGSSAATSRQSSRAASRGAAAGRKVVPISASTSGNPAAAPRSPAHRHHPSTPRRSSVGSRSRNRVASAQTGRPQNNRHLRRSLSENHTSLRAAASAPRPLATRARGSLGALAPGRTRSSSRLLCPHGLRYKSLCAFCGHPDRLRDTIANRGFAQPTVASRMQATDAKKPGSAAGRRGTPLKANASRAKLWTAGGVSSHAATAGAGALGGVAPGTVSQGSRFSVGSSWTSTGSMSRASTGSKALDCSVDMLDSRSLGAARGRSRSARPLPQHANRQKGTHELPSVFARLWESAMEKQRARSQDPPLAGSTRSHAPRLSLAASTGSQNSAASRRRLSEKNAKGSSATPRHAAGNPCGESGSGTESAGRRAQALGPSGTNLDAGAAATQAASAQEKNHPAWVVSAAGADHGAGMQRALLVATPASYLCPEHLQPTPSPPTVPLWQAAQSYVPHMAQAGQFPSHVQNLDYGFEPATYPAPRASMPPPLQGNPNNPVCIANHHAVPNIPGQPGFPSGPPSGAQFGLYPNMGSSAVPYVMSPMPPAQSPNPAPVGNASATFNPLYQAPFPASAMSPAQQPSRGPVGKSQFVSLPHSPMPGASLSPASYSAPHGAPPASESVDAGDERQLNEGREASTPIVGHMHHPSGLVPSASSEQSTRNRESGKIEGDHEAAHVDSRRKRDPAAGLSSFCISNLHIASRPIPRVVAAKRPVDVSSKKEAVHAHEASAPRAKNGKASVSRPEHPDKKKPTGGSPLKPMQSKGGASKADGHAGAASGPVKSPQRKLSLPEIAPGGVDASRGQNLREMSRQELWQDAWQRQVAQWQQHQAHPSGAGGESVSAVPHTPVPAHPSASSVNAGPSSTPIPSPKESVPQPNGAGGVEQQSGYPGLPHAFSFSSCPPLPVSSPCGNGSLVYVNSPPSPVQLESAASAVPTPAPSSLQAGSEQESGKDSAAWGWPEAAEALAISIAEENGVYREGDEAHEPARGAPPVGSLSRFARRAAFPWSPVAPTEKAASPVTQAIPATKPGAFLASGLHKDAQGQSSGAMRAGANCATSGAMLFRMGGTEDGVKAVDWQHSNVFVCGPSALSDFHAVPGLHRTLLGQPPFVRTKPQKAQGSGVMTPRARGAMTNQRMVGTSTAAWSSAADTRGFAFQC</sequence>
<feature type="compositionally biased region" description="Low complexity" evidence="1">
    <location>
        <begin position="904"/>
        <end position="917"/>
    </location>
</feature>
<dbReference type="RefSeq" id="XP_003886161.1">
    <property type="nucleotide sequence ID" value="XM_003886112.1"/>
</dbReference>
<evidence type="ECO:0000313" key="4">
    <source>
        <dbReference type="Proteomes" id="UP000007494"/>
    </source>
</evidence>
<feature type="region of interest" description="Disordered" evidence="1">
    <location>
        <begin position="940"/>
        <end position="1038"/>
    </location>
</feature>
<feature type="compositionally biased region" description="Low complexity" evidence="1">
    <location>
        <begin position="737"/>
        <end position="753"/>
    </location>
</feature>
<dbReference type="Proteomes" id="UP000007494">
    <property type="component" value="Chromosome XII"/>
</dbReference>
<feature type="compositionally biased region" description="Low complexity" evidence="1">
    <location>
        <begin position="640"/>
        <end position="671"/>
    </location>
</feature>
<gene>
    <name evidence="3" type="ORF">BN1204_065610</name>
    <name evidence="2" type="ORF">NCLIV_065610</name>
</gene>
<name>F0VQY8_NEOCL</name>
<dbReference type="eggNOG" id="ENOG502QZYT">
    <property type="taxonomic scope" value="Eukaryota"/>
</dbReference>
<dbReference type="EMBL" id="LN714487">
    <property type="protein sequence ID" value="CEL70891.1"/>
    <property type="molecule type" value="Genomic_DNA"/>
</dbReference>
<feature type="region of interest" description="Disordered" evidence="1">
    <location>
        <begin position="367"/>
        <end position="564"/>
    </location>
</feature>
<feature type="region of interest" description="Disordered" evidence="1">
    <location>
        <begin position="308"/>
        <end position="352"/>
    </location>
</feature>
<feature type="compositionally biased region" description="Polar residues" evidence="1">
    <location>
        <begin position="220"/>
        <end position="232"/>
    </location>
</feature>
<dbReference type="VEuPathDB" id="ToxoDB:NCLIV_065610"/>
<dbReference type="GeneID" id="13445358"/>
<feature type="region of interest" description="Disordered" evidence="1">
    <location>
        <begin position="904"/>
        <end position="928"/>
    </location>
</feature>
<evidence type="ECO:0000313" key="2">
    <source>
        <dbReference type="EMBL" id="CBZ56135.1"/>
    </source>
</evidence>
<feature type="region of interest" description="Disordered" evidence="1">
    <location>
        <begin position="1212"/>
        <end position="1325"/>
    </location>
</feature>
<feature type="region of interest" description="Disordered" evidence="1">
    <location>
        <begin position="806"/>
        <end position="829"/>
    </location>
</feature>
<feature type="compositionally biased region" description="Polar residues" evidence="1">
    <location>
        <begin position="967"/>
        <end position="977"/>
    </location>
</feature>
<proteinExistence type="predicted"/>
<reference evidence="3" key="4">
    <citation type="journal article" date="2015" name="PLoS ONE">
        <title>Comprehensive Evaluation of Toxoplasma gondii VEG and Neospora caninum LIV Genomes with Tachyzoite Stage Transcriptome and Proteome Defines Novel Transcript Features.</title>
        <authorList>
            <person name="Ramaprasad A."/>
            <person name="Mourier T."/>
            <person name="Naeem R."/>
            <person name="Malas T.B."/>
            <person name="Moussa E."/>
            <person name="Panigrahi A."/>
            <person name="Vermont S.J."/>
            <person name="Otto T.D."/>
            <person name="Wastling J."/>
            <person name="Pain A."/>
        </authorList>
    </citation>
    <scope>NUCLEOTIDE SEQUENCE</scope>
    <source>
        <strain evidence="3">Liverpool</strain>
    </source>
</reference>
<dbReference type="EMBL" id="FR823393">
    <property type="protein sequence ID" value="CBZ56135.1"/>
    <property type="molecule type" value="Genomic_DNA"/>
</dbReference>
<feature type="region of interest" description="Disordered" evidence="1">
    <location>
        <begin position="110"/>
        <end position="142"/>
    </location>
</feature>
<feature type="region of interest" description="Disordered" evidence="1">
    <location>
        <begin position="1359"/>
        <end position="1532"/>
    </location>
</feature>
<feature type="compositionally biased region" description="Acidic residues" evidence="1">
    <location>
        <begin position="120"/>
        <end position="133"/>
    </location>
</feature>
<protein>
    <submittedName>
        <fullName evidence="2">Proteophosphoglycan 5, related</fullName>
    </submittedName>
</protein>
<accession>F0VQY8</accession>
<evidence type="ECO:0000313" key="3">
    <source>
        <dbReference type="EMBL" id="CEL70891.1"/>
    </source>
</evidence>
<feature type="region of interest" description="Disordered" evidence="1">
    <location>
        <begin position="1"/>
        <end position="66"/>
    </location>
</feature>
<reference evidence="4" key="3">
    <citation type="journal article" date="2012" name="PLoS Pathog.">
        <title>Comparative genomics of the apicomplexan parasites Toxoplasma gondii and Neospora caninum: Coccidia differing in host range and transmission strategy.</title>
        <authorList>
            <person name="Reid A.J."/>
            <person name="Vermont S.J."/>
            <person name="Cotton J.A."/>
            <person name="Harris D."/>
            <person name="Hill-Cawthorne G.A."/>
            <person name="Konen-Waisman S."/>
            <person name="Latham S.M."/>
            <person name="Mourier T."/>
            <person name="Norton R."/>
            <person name="Quail M.A."/>
            <person name="Sanders M."/>
            <person name="Shanmugam D."/>
            <person name="Sohal A."/>
            <person name="Wasmuth J.D."/>
            <person name="Brunk B."/>
            <person name="Grigg M.E."/>
            <person name="Howard J.C."/>
            <person name="Parkinson J."/>
            <person name="Roos D.S."/>
            <person name="Trees A.J."/>
            <person name="Berriman M."/>
            <person name="Pain A."/>
            <person name="Wastling J.M."/>
        </authorList>
    </citation>
    <scope>NUCLEOTIDE SEQUENCE [LARGE SCALE GENOMIC DNA]</scope>
    <source>
        <strain evidence="4">Liverpool</strain>
    </source>
</reference>
<feature type="compositionally biased region" description="Basic and acidic residues" evidence="1">
    <location>
        <begin position="42"/>
        <end position="52"/>
    </location>
</feature>
<feature type="compositionally biased region" description="Low complexity" evidence="1">
    <location>
        <begin position="1569"/>
        <end position="1581"/>
    </location>
</feature>
<keyword evidence="4" id="KW-1185">Reference proteome</keyword>
<feature type="compositionally biased region" description="Low complexity" evidence="1">
    <location>
        <begin position="1455"/>
        <end position="1471"/>
    </location>
</feature>
<feature type="compositionally biased region" description="Basic and acidic residues" evidence="1">
    <location>
        <begin position="1301"/>
        <end position="1319"/>
    </location>
</feature>
<organism evidence="2 4">
    <name type="scientific">Neospora caninum (strain Liverpool)</name>
    <dbReference type="NCBI Taxonomy" id="572307"/>
    <lineage>
        <taxon>Eukaryota</taxon>
        <taxon>Sar</taxon>
        <taxon>Alveolata</taxon>
        <taxon>Apicomplexa</taxon>
        <taxon>Conoidasida</taxon>
        <taxon>Coccidia</taxon>
        <taxon>Eucoccidiorida</taxon>
        <taxon>Eimeriorina</taxon>
        <taxon>Sarcocystidae</taxon>
        <taxon>Neospora</taxon>
    </lineage>
</organism>
<feature type="region of interest" description="Disordered" evidence="1">
    <location>
        <begin position="1565"/>
        <end position="1596"/>
    </location>
</feature>